<feature type="non-terminal residue" evidence="5">
    <location>
        <position position="1"/>
    </location>
</feature>
<dbReference type="OrthoDB" id="2414538at2759"/>
<dbReference type="SUPFAM" id="SSF50978">
    <property type="entry name" value="WD40 repeat-like"/>
    <property type="match status" value="1"/>
</dbReference>
<dbReference type="Proteomes" id="UP001149813">
    <property type="component" value="Unassembled WGS sequence"/>
</dbReference>
<dbReference type="InterPro" id="IPR036322">
    <property type="entry name" value="WD40_repeat_dom_sf"/>
</dbReference>
<dbReference type="EMBL" id="JANBOJ010000035">
    <property type="protein sequence ID" value="KAJ1724306.1"/>
    <property type="molecule type" value="Genomic_DNA"/>
</dbReference>
<protein>
    <recommendedName>
        <fullName evidence="7">WD40 repeat-like protein</fullName>
    </recommendedName>
</protein>
<evidence type="ECO:0000313" key="6">
    <source>
        <dbReference type="Proteomes" id="UP001149813"/>
    </source>
</evidence>
<dbReference type="GO" id="GO:0045717">
    <property type="term" value="P:negative regulation of fatty acid biosynthetic process"/>
    <property type="evidence" value="ECO:0007669"/>
    <property type="project" value="TreeGrafter"/>
</dbReference>
<evidence type="ECO:0008006" key="7">
    <source>
        <dbReference type="Google" id="ProtNLM"/>
    </source>
</evidence>
<evidence type="ECO:0000256" key="4">
    <source>
        <dbReference type="SAM" id="MobiDB-lite"/>
    </source>
</evidence>
<evidence type="ECO:0000256" key="1">
    <source>
        <dbReference type="ARBA" id="ARBA00022574"/>
    </source>
</evidence>
<dbReference type="GO" id="GO:0005737">
    <property type="term" value="C:cytoplasm"/>
    <property type="evidence" value="ECO:0007669"/>
    <property type="project" value="TreeGrafter"/>
</dbReference>
<dbReference type="PANTHER" id="PTHR15574:SF40">
    <property type="entry name" value="WD AND TETRATRICOPEPTIDE REPEATS PROTEIN 1"/>
    <property type="match status" value="1"/>
</dbReference>
<keyword evidence="2" id="KW-0677">Repeat</keyword>
<dbReference type="PROSITE" id="PS50082">
    <property type="entry name" value="WD_REPEATS_2"/>
    <property type="match status" value="1"/>
</dbReference>
<feature type="region of interest" description="Disordered" evidence="4">
    <location>
        <begin position="190"/>
        <end position="215"/>
    </location>
</feature>
<evidence type="ECO:0000256" key="2">
    <source>
        <dbReference type="ARBA" id="ARBA00022737"/>
    </source>
</evidence>
<keyword evidence="6" id="KW-1185">Reference proteome</keyword>
<sequence>TIKDVNFVFDRYVASGSDDGRVFIWDRDSMDIVQILRGDSEIVNNIEGHPSLPVMAVSGIDSEIYLFSLPQGGPSAVHRRNFPLVRNRQLSAAGVTGEAARSEFVDMVYCPDPYLDELRLSGISLPTPHVDCSQLAKRIPRTFPAVSTSCIGDMSNIVSENEHMLNVGLSHMSLTQRLMSNIMFGGIFGTDGSNADSSQESDDSDDGEDGEDSDNLLESYLRRSRWLRRPYSPADDDSLHSSDTDFSG</sequence>
<keyword evidence="1 3" id="KW-0853">WD repeat</keyword>
<dbReference type="InterPro" id="IPR001680">
    <property type="entry name" value="WD40_rpt"/>
</dbReference>
<dbReference type="InterPro" id="IPR045151">
    <property type="entry name" value="DCAF8"/>
</dbReference>
<gene>
    <name evidence="5" type="ORF">LPJ53_001389</name>
</gene>
<dbReference type="PANTHER" id="PTHR15574">
    <property type="entry name" value="WD REPEAT DOMAIN-CONTAINING FAMILY"/>
    <property type="match status" value="1"/>
</dbReference>
<organism evidence="5 6">
    <name type="scientific">Coemansia erecta</name>
    <dbReference type="NCBI Taxonomy" id="147472"/>
    <lineage>
        <taxon>Eukaryota</taxon>
        <taxon>Fungi</taxon>
        <taxon>Fungi incertae sedis</taxon>
        <taxon>Zoopagomycota</taxon>
        <taxon>Kickxellomycotina</taxon>
        <taxon>Kickxellomycetes</taxon>
        <taxon>Kickxellales</taxon>
        <taxon>Kickxellaceae</taxon>
        <taxon>Coemansia</taxon>
    </lineage>
</organism>
<name>A0A9W7Y028_9FUNG</name>
<comment type="caution">
    <text evidence="5">The sequence shown here is derived from an EMBL/GenBank/DDBJ whole genome shotgun (WGS) entry which is preliminary data.</text>
</comment>
<evidence type="ECO:0000313" key="5">
    <source>
        <dbReference type="EMBL" id="KAJ1724306.1"/>
    </source>
</evidence>
<dbReference type="GO" id="GO:0080008">
    <property type="term" value="C:Cul4-RING E3 ubiquitin ligase complex"/>
    <property type="evidence" value="ECO:0007669"/>
    <property type="project" value="TreeGrafter"/>
</dbReference>
<feature type="compositionally biased region" description="Acidic residues" evidence="4">
    <location>
        <begin position="199"/>
        <end position="215"/>
    </location>
</feature>
<evidence type="ECO:0000256" key="3">
    <source>
        <dbReference type="PROSITE-ProRule" id="PRU00221"/>
    </source>
</evidence>
<reference evidence="5" key="1">
    <citation type="submission" date="2022-07" db="EMBL/GenBank/DDBJ databases">
        <title>Phylogenomic reconstructions and comparative analyses of Kickxellomycotina fungi.</title>
        <authorList>
            <person name="Reynolds N.K."/>
            <person name="Stajich J.E."/>
            <person name="Barry K."/>
            <person name="Grigoriev I.V."/>
            <person name="Crous P."/>
            <person name="Smith M.E."/>
        </authorList>
    </citation>
    <scope>NUCLEOTIDE SEQUENCE</scope>
    <source>
        <strain evidence="5">NBRC 32514</strain>
    </source>
</reference>
<dbReference type="AlphaFoldDB" id="A0A9W7Y028"/>
<accession>A0A9W7Y028</accession>
<feature type="repeat" description="WD" evidence="3">
    <location>
        <begin position="1"/>
        <end position="35"/>
    </location>
</feature>
<dbReference type="InterPro" id="IPR015943">
    <property type="entry name" value="WD40/YVTN_repeat-like_dom_sf"/>
</dbReference>
<proteinExistence type="predicted"/>
<dbReference type="Gene3D" id="2.130.10.10">
    <property type="entry name" value="YVTN repeat-like/Quinoprotein amine dehydrogenase"/>
    <property type="match status" value="1"/>
</dbReference>